<evidence type="ECO:0000256" key="2">
    <source>
        <dbReference type="SAM" id="Phobius"/>
    </source>
</evidence>
<reference evidence="3 4" key="1">
    <citation type="journal article" date="2020" name="Mol. Biol. Evol.">
        <title>Distinct Expression and Methylation Patterns for Genes with Different Fates following a Single Whole-Genome Duplication in Flowering Plants.</title>
        <authorList>
            <person name="Shi T."/>
            <person name="Rahmani R.S."/>
            <person name="Gugger P.F."/>
            <person name="Wang M."/>
            <person name="Li H."/>
            <person name="Zhang Y."/>
            <person name="Li Z."/>
            <person name="Wang Q."/>
            <person name="Van de Peer Y."/>
            <person name="Marchal K."/>
            <person name="Chen J."/>
        </authorList>
    </citation>
    <scope>NUCLEOTIDE SEQUENCE [LARGE SCALE GENOMIC DNA]</scope>
    <source>
        <tissue evidence="3">Leaf</tissue>
    </source>
</reference>
<comment type="caution">
    <text evidence="3">The sequence shown here is derived from an EMBL/GenBank/DDBJ whole genome shotgun (WGS) entry which is preliminary data.</text>
</comment>
<keyword evidence="2" id="KW-0472">Membrane</keyword>
<gene>
    <name evidence="3" type="ORF">HUJ06_009779</name>
</gene>
<dbReference type="EMBL" id="DUZY01000003">
    <property type="protein sequence ID" value="DAD30928.1"/>
    <property type="molecule type" value="Genomic_DNA"/>
</dbReference>
<keyword evidence="2" id="KW-0812">Transmembrane</keyword>
<feature type="transmembrane region" description="Helical" evidence="2">
    <location>
        <begin position="26"/>
        <end position="50"/>
    </location>
</feature>
<evidence type="ECO:0000256" key="1">
    <source>
        <dbReference type="SAM" id="MobiDB-lite"/>
    </source>
</evidence>
<proteinExistence type="predicted"/>
<dbReference type="PANTHER" id="PTHR33429:SF7">
    <property type="entry name" value="OS02G0708000 PROTEIN"/>
    <property type="match status" value="1"/>
</dbReference>
<accession>A0A822YNR9</accession>
<keyword evidence="4" id="KW-1185">Reference proteome</keyword>
<feature type="compositionally biased region" description="Basic and acidic residues" evidence="1">
    <location>
        <begin position="114"/>
        <end position="123"/>
    </location>
</feature>
<feature type="compositionally biased region" description="Basic and acidic residues" evidence="1">
    <location>
        <begin position="63"/>
        <end position="78"/>
    </location>
</feature>
<dbReference type="PANTHER" id="PTHR33429">
    <property type="entry name" value="OS02G0708000 PROTEIN-RELATED"/>
    <property type="match status" value="1"/>
</dbReference>
<name>A0A822YNR9_NELNU</name>
<feature type="region of interest" description="Disordered" evidence="1">
    <location>
        <begin position="52"/>
        <end position="129"/>
    </location>
</feature>
<evidence type="ECO:0000313" key="3">
    <source>
        <dbReference type="EMBL" id="DAD30928.1"/>
    </source>
</evidence>
<feature type="region of interest" description="Disordered" evidence="1">
    <location>
        <begin position="1"/>
        <end position="22"/>
    </location>
</feature>
<evidence type="ECO:0000313" key="4">
    <source>
        <dbReference type="Proteomes" id="UP000607653"/>
    </source>
</evidence>
<protein>
    <submittedName>
        <fullName evidence="3">Uncharacterized protein</fullName>
    </submittedName>
</protein>
<dbReference type="AlphaFoldDB" id="A0A822YNR9"/>
<sequence length="129" mass="14031">MSLSQPAVVYPTTVSPHPSSHSKGSFGTVFIVLAVIIVISALACFLGRLCNSRSRSSHPKPRRDHEFQPRERDLEYGFKKGMPMPTTKPARNGEQSGNGEFREFRPAEGVGNKGETKPTENGDAKASTS</sequence>
<keyword evidence="2" id="KW-1133">Transmembrane helix</keyword>
<dbReference type="Proteomes" id="UP000607653">
    <property type="component" value="Unassembled WGS sequence"/>
</dbReference>
<organism evidence="3 4">
    <name type="scientific">Nelumbo nucifera</name>
    <name type="common">Sacred lotus</name>
    <dbReference type="NCBI Taxonomy" id="4432"/>
    <lineage>
        <taxon>Eukaryota</taxon>
        <taxon>Viridiplantae</taxon>
        <taxon>Streptophyta</taxon>
        <taxon>Embryophyta</taxon>
        <taxon>Tracheophyta</taxon>
        <taxon>Spermatophyta</taxon>
        <taxon>Magnoliopsida</taxon>
        <taxon>Proteales</taxon>
        <taxon>Nelumbonaceae</taxon>
        <taxon>Nelumbo</taxon>
    </lineage>
</organism>